<evidence type="ECO:0000313" key="8">
    <source>
        <dbReference type="EMBL" id="GAG03055.1"/>
    </source>
</evidence>
<evidence type="ECO:0000256" key="3">
    <source>
        <dbReference type="ARBA" id="ARBA00022553"/>
    </source>
</evidence>
<dbReference type="GO" id="GO:0046872">
    <property type="term" value="F:metal ion binding"/>
    <property type="evidence" value="ECO:0007669"/>
    <property type="project" value="UniProtKB-KW"/>
</dbReference>
<reference evidence="8" key="1">
    <citation type="journal article" date="2014" name="Front. Microbiol.">
        <title>High frequency of phylogenetically diverse reductive dehalogenase-homologous genes in deep subseafloor sedimentary metagenomes.</title>
        <authorList>
            <person name="Kawai M."/>
            <person name="Futagami T."/>
            <person name="Toyoda A."/>
            <person name="Takaki Y."/>
            <person name="Nishi S."/>
            <person name="Hori S."/>
            <person name="Arai W."/>
            <person name="Tsubouchi T."/>
            <person name="Morono Y."/>
            <person name="Uchiyama I."/>
            <person name="Ito T."/>
            <person name="Fujiyama A."/>
            <person name="Inagaki F."/>
            <person name="Takami H."/>
        </authorList>
    </citation>
    <scope>NUCLEOTIDE SEQUENCE</scope>
    <source>
        <strain evidence="8">Expedition CK06-06</strain>
    </source>
</reference>
<dbReference type="GO" id="GO:0005975">
    <property type="term" value="P:carbohydrate metabolic process"/>
    <property type="evidence" value="ECO:0007669"/>
    <property type="project" value="InterPro"/>
</dbReference>
<proteinExistence type="inferred from homology"/>
<dbReference type="PANTHER" id="PTHR43771">
    <property type="entry name" value="PHOSPHOMANNOMUTASE"/>
    <property type="match status" value="1"/>
</dbReference>
<evidence type="ECO:0000256" key="1">
    <source>
        <dbReference type="ARBA" id="ARBA00001946"/>
    </source>
</evidence>
<dbReference type="AlphaFoldDB" id="X0UBW9"/>
<accession>X0UBW9</accession>
<keyword evidence="3" id="KW-0597">Phosphoprotein</keyword>
<gene>
    <name evidence="8" type="ORF">S01H1_36254</name>
</gene>
<dbReference type="InterPro" id="IPR005844">
    <property type="entry name" value="A-D-PHexomutase_a/b/a-I"/>
</dbReference>
<evidence type="ECO:0000259" key="7">
    <source>
        <dbReference type="Pfam" id="PF02878"/>
    </source>
</evidence>
<dbReference type="EMBL" id="BARS01022705">
    <property type="protein sequence ID" value="GAG03055.1"/>
    <property type="molecule type" value="Genomic_DNA"/>
</dbReference>
<organism evidence="8">
    <name type="scientific">marine sediment metagenome</name>
    <dbReference type="NCBI Taxonomy" id="412755"/>
    <lineage>
        <taxon>unclassified sequences</taxon>
        <taxon>metagenomes</taxon>
        <taxon>ecological metagenomes</taxon>
    </lineage>
</organism>
<dbReference type="PANTHER" id="PTHR43771:SF1">
    <property type="entry name" value="PHOSPHOMANNOMUTASE"/>
    <property type="match status" value="1"/>
</dbReference>
<dbReference type="GO" id="GO:0016868">
    <property type="term" value="F:intramolecular phosphotransferase activity"/>
    <property type="evidence" value="ECO:0007669"/>
    <property type="project" value="InterPro"/>
</dbReference>
<dbReference type="Gene3D" id="3.40.120.10">
    <property type="entry name" value="Alpha-D-Glucose-1,6-Bisphosphate, subunit A, domain 3"/>
    <property type="match status" value="1"/>
</dbReference>
<evidence type="ECO:0000256" key="6">
    <source>
        <dbReference type="ARBA" id="ARBA00023235"/>
    </source>
</evidence>
<evidence type="ECO:0000256" key="5">
    <source>
        <dbReference type="ARBA" id="ARBA00022842"/>
    </source>
</evidence>
<keyword evidence="6" id="KW-0413">Isomerase</keyword>
<comment type="caution">
    <text evidence="8">The sequence shown here is derived from an EMBL/GenBank/DDBJ whole genome shotgun (WGS) entry which is preliminary data.</text>
</comment>
<sequence>MTDNISPHIFRAYDIRGLYNKDLTPEIMYQIGLAAGTYVIKELKGKEIVAGSDLRQTSMPLAYAFISGATAVGVDVTYVGTTAFGQTLFKGWKLKKDAIAFITGSHLPPEWNGIKFYFSDGVGFPEEELMKI</sequence>
<feature type="domain" description="Alpha-D-phosphohexomutase alpha/beta/alpha" evidence="7">
    <location>
        <begin position="9"/>
        <end position="132"/>
    </location>
</feature>
<keyword evidence="5" id="KW-0460">Magnesium</keyword>
<dbReference type="Pfam" id="PF02878">
    <property type="entry name" value="PGM_PMM_I"/>
    <property type="match status" value="1"/>
</dbReference>
<comment type="cofactor">
    <cofactor evidence="1">
        <name>Mg(2+)</name>
        <dbReference type="ChEBI" id="CHEBI:18420"/>
    </cofactor>
</comment>
<name>X0UBW9_9ZZZZ</name>
<evidence type="ECO:0000256" key="4">
    <source>
        <dbReference type="ARBA" id="ARBA00022723"/>
    </source>
</evidence>
<keyword evidence="4" id="KW-0479">Metal-binding</keyword>
<dbReference type="InterPro" id="IPR016055">
    <property type="entry name" value="A-D-PHexomutase_a/b/a-I/II/III"/>
</dbReference>
<protein>
    <recommendedName>
        <fullName evidence="7">Alpha-D-phosphohexomutase alpha/beta/alpha domain-containing protein</fullName>
    </recommendedName>
</protein>
<comment type="similarity">
    <text evidence="2">Belongs to the phosphohexose mutase family.</text>
</comment>
<dbReference type="SUPFAM" id="SSF53738">
    <property type="entry name" value="Phosphoglucomutase, first 3 domains"/>
    <property type="match status" value="1"/>
</dbReference>
<evidence type="ECO:0000256" key="2">
    <source>
        <dbReference type="ARBA" id="ARBA00010231"/>
    </source>
</evidence>
<feature type="non-terminal residue" evidence="8">
    <location>
        <position position="132"/>
    </location>
</feature>